<accession>A0A848BAE2</accession>
<evidence type="ECO:0000256" key="7">
    <source>
        <dbReference type="HAMAP-Rule" id="MF_00258"/>
    </source>
</evidence>
<feature type="active site" description="Proton donor/acceptor" evidence="7">
    <location>
        <position position="180"/>
    </location>
</feature>
<comment type="function">
    <text evidence="7">Provides the (R)-glutamate required for cell wall biosynthesis.</text>
</comment>
<evidence type="ECO:0000313" key="8">
    <source>
        <dbReference type="EMBL" id="NMD99084.1"/>
    </source>
</evidence>
<dbReference type="Gene3D" id="3.40.50.1860">
    <property type="match status" value="2"/>
</dbReference>
<feature type="binding site" evidence="7">
    <location>
        <begin position="39"/>
        <end position="40"/>
    </location>
    <ligand>
        <name>substrate</name>
    </ligand>
</feature>
<evidence type="ECO:0000256" key="5">
    <source>
        <dbReference type="ARBA" id="ARBA00023235"/>
    </source>
</evidence>
<feature type="active site" description="Proton donor/acceptor" evidence="7">
    <location>
        <position position="70"/>
    </location>
</feature>
<dbReference type="InterPro" id="IPR018187">
    <property type="entry name" value="Asp/Glu_racemase_AS_1"/>
</dbReference>
<dbReference type="PANTHER" id="PTHR21198:SF3">
    <property type="entry name" value="GLUTAMATE RACEMASE"/>
    <property type="match status" value="1"/>
</dbReference>
<comment type="similarity">
    <text evidence="7">Belongs to the aspartate/glutamate racemases family.</text>
</comment>
<evidence type="ECO:0000313" key="9">
    <source>
        <dbReference type="Proteomes" id="UP000543804"/>
    </source>
</evidence>
<evidence type="ECO:0000256" key="4">
    <source>
        <dbReference type="ARBA" id="ARBA00022984"/>
    </source>
</evidence>
<evidence type="ECO:0000256" key="1">
    <source>
        <dbReference type="ARBA" id="ARBA00001602"/>
    </source>
</evidence>
<protein>
    <recommendedName>
        <fullName evidence="2 7">Glutamate racemase</fullName>
        <ecNumber evidence="2 7">5.1.1.3</ecNumber>
    </recommendedName>
</protein>
<comment type="caution">
    <text evidence="8">The sequence shown here is derived from an EMBL/GenBank/DDBJ whole genome shotgun (WGS) entry which is preliminary data.</text>
</comment>
<feature type="binding site" evidence="7">
    <location>
        <begin position="181"/>
        <end position="182"/>
    </location>
    <ligand>
        <name>substrate</name>
    </ligand>
</feature>
<dbReference type="EC" id="5.1.1.3" evidence="2 7"/>
<keyword evidence="4 7" id="KW-0573">Peptidoglycan synthesis</keyword>
<dbReference type="GO" id="GO:0008881">
    <property type="term" value="F:glutamate racemase activity"/>
    <property type="evidence" value="ECO:0007669"/>
    <property type="project" value="UniProtKB-UniRule"/>
</dbReference>
<reference evidence="8 9" key="1">
    <citation type="submission" date="2020-04" db="EMBL/GenBank/DDBJ databases">
        <authorList>
            <person name="Hitch T.C.A."/>
            <person name="Wylensek D."/>
            <person name="Clavel T."/>
        </authorList>
    </citation>
    <scope>NUCLEOTIDE SEQUENCE [LARGE SCALE GENOMIC DNA]</scope>
    <source>
        <strain evidence="8 9">PG-130-P53-12</strain>
    </source>
</reference>
<dbReference type="Proteomes" id="UP000543804">
    <property type="component" value="Unassembled WGS sequence"/>
</dbReference>
<keyword evidence="6 7" id="KW-0961">Cell wall biogenesis/degradation</keyword>
<dbReference type="Pfam" id="PF01177">
    <property type="entry name" value="Asp_Glu_race"/>
    <property type="match status" value="1"/>
</dbReference>
<dbReference type="GO" id="GO:0008360">
    <property type="term" value="P:regulation of cell shape"/>
    <property type="evidence" value="ECO:0007669"/>
    <property type="project" value="UniProtKB-KW"/>
</dbReference>
<gene>
    <name evidence="7 8" type="primary">murI</name>
    <name evidence="8" type="ORF">HF878_06255</name>
</gene>
<keyword evidence="5 7" id="KW-0413">Isomerase</keyword>
<sequence length="260" mass="28924">MKIAFFDSGMGGLSVLHHARRVLPHEEFLFYADEAHVPYGTKTRAEVEAFVAEAFAFLVRQGVDAIVVACNTATSVAVPAMRARYDLPIIGMEPAAKKALALDGNRRVLVVATPITIAGAKLETLIERVDKEHLVDRLALPELVTFAERQEFDSPAVRAYLQRELAPYPLEAYSAIVLGCTHFNYFKAALREVVPPSVRFVDGNEGTVNELVRRLRARGELAQAGTSATTYYYSGRRVTAPQELARIERYLRQLDRVYAL</sequence>
<name>A0A848BAE2_9FIRM</name>
<evidence type="ECO:0000256" key="6">
    <source>
        <dbReference type="ARBA" id="ARBA00023316"/>
    </source>
</evidence>
<feature type="binding site" evidence="7">
    <location>
        <begin position="71"/>
        <end position="72"/>
    </location>
    <ligand>
        <name>substrate</name>
    </ligand>
</feature>
<dbReference type="AlphaFoldDB" id="A0A848BAE2"/>
<dbReference type="PROSITE" id="PS00923">
    <property type="entry name" value="ASP_GLU_RACEMASE_1"/>
    <property type="match status" value="1"/>
</dbReference>
<proteinExistence type="inferred from homology"/>
<dbReference type="NCBIfam" id="TIGR00067">
    <property type="entry name" value="glut_race"/>
    <property type="match status" value="1"/>
</dbReference>
<organism evidence="8 9">
    <name type="scientific">Selenomonas bovis</name>
    <dbReference type="NCBI Taxonomy" id="416586"/>
    <lineage>
        <taxon>Bacteria</taxon>
        <taxon>Bacillati</taxon>
        <taxon>Bacillota</taxon>
        <taxon>Negativicutes</taxon>
        <taxon>Selenomonadales</taxon>
        <taxon>Selenomonadaceae</taxon>
        <taxon>Selenomonas</taxon>
    </lineage>
</organism>
<comment type="catalytic activity">
    <reaction evidence="1 7">
        <text>L-glutamate = D-glutamate</text>
        <dbReference type="Rhea" id="RHEA:12813"/>
        <dbReference type="ChEBI" id="CHEBI:29985"/>
        <dbReference type="ChEBI" id="CHEBI:29986"/>
        <dbReference type="EC" id="5.1.1.3"/>
    </reaction>
</comment>
<dbReference type="EMBL" id="JABAFA010000018">
    <property type="protein sequence ID" value="NMD99084.1"/>
    <property type="molecule type" value="Genomic_DNA"/>
</dbReference>
<keyword evidence="3 7" id="KW-0133">Cell shape</keyword>
<keyword evidence="9" id="KW-1185">Reference proteome</keyword>
<evidence type="ECO:0000256" key="3">
    <source>
        <dbReference type="ARBA" id="ARBA00022960"/>
    </source>
</evidence>
<dbReference type="InterPro" id="IPR001920">
    <property type="entry name" value="Asp/Glu_race"/>
</dbReference>
<dbReference type="InterPro" id="IPR015942">
    <property type="entry name" value="Asp/Glu/hydantoin_racemase"/>
</dbReference>
<dbReference type="PANTHER" id="PTHR21198">
    <property type="entry name" value="GLUTAMATE RACEMASE"/>
    <property type="match status" value="1"/>
</dbReference>
<comment type="pathway">
    <text evidence="7">Cell wall biogenesis; peptidoglycan biosynthesis.</text>
</comment>
<dbReference type="RefSeq" id="WP_164175871.1">
    <property type="nucleotide sequence ID" value="NZ_JABAFA010000018.1"/>
</dbReference>
<feature type="binding site" evidence="7">
    <location>
        <begin position="7"/>
        <end position="8"/>
    </location>
    <ligand>
        <name>substrate</name>
    </ligand>
</feature>
<dbReference type="SUPFAM" id="SSF53681">
    <property type="entry name" value="Aspartate/glutamate racemase"/>
    <property type="match status" value="2"/>
</dbReference>
<dbReference type="GO" id="GO:0009252">
    <property type="term" value="P:peptidoglycan biosynthetic process"/>
    <property type="evidence" value="ECO:0007669"/>
    <property type="project" value="UniProtKB-UniRule"/>
</dbReference>
<dbReference type="InterPro" id="IPR004391">
    <property type="entry name" value="Glu_race"/>
</dbReference>
<evidence type="ECO:0000256" key="2">
    <source>
        <dbReference type="ARBA" id="ARBA00013090"/>
    </source>
</evidence>
<dbReference type="UniPathway" id="UPA00219"/>
<dbReference type="HAMAP" id="MF_00258">
    <property type="entry name" value="Glu_racemase"/>
    <property type="match status" value="1"/>
</dbReference>
<dbReference type="GO" id="GO:0071555">
    <property type="term" value="P:cell wall organization"/>
    <property type="evidence" value="ECO:0007669"/>
    <property type="project" value="UniProtKB-KW"/>
</dbReference>